<dbReference type="InterPro" id="IPR032466">
    <property type="entry name" value="Metal_Hydrolase"/>
</dbReference>
<evidence type="ECO:0000313" key="6">
    <source>
        <dbReference type="EMBL" id="CBI02272.1"/>
    </source>
</evidence>
<accession>E6Q511</accession>
<comment type="cofactor">
    <cofactor evidence="1">
        <name>Zn(2+)</name>
        <dbReference type="ChEBI" id="CHEBI:29105"/>
    </cofactor>
</comment>
<dbReference type="GO" id="GO:0016814">
    <property type="term" value="F:hydrolase activity, acting on carbon-nitrogen (but not peptide) bonds, in cyclic amidines"/>
    <property type="evidence" value="ECO:0007669"/>
    <property type="project" value="UniProtKB-ARBA"/>
</dbReference>
<organism evidence="6">
    <name type="scientific">mine drainage metagenome</name>
    <dbReference type="NCBI Taxonomy" id="410659"/>
    <lineage>
        <taxon>unclassified sequences</taxon>
        <taxon>metagenomes</taxon>
        <taxon>ecological metagenomes</taxon>
    </lineage>
</organism>
<protein>
    <submittedName>
        <fullName evidence="6">Putative adenosine deaminase</fullName>
        <ecNumber evidence="6">3.5.4.4</ecNumber>
    </submittedName>
</protein>
<reference evidence="6" key="1">
    <citation type="submission" date="2009-10" db="EMBL/GenBank/DDBJ databases">
        <title>Diversity of trophic interactions inside an arsenic-rich microbial ecosystem.</title>
        <authorList>
            <person name="Bertin P.N."/>
            <person name="Heinrich-Salmeron A."/>
            <person name="Pelletier E."/>
            <person name="Goulhen-Chollet F."/>
            <person name="Arsene-Ploetze F."/>
            <person name="Gallien S."/>
            <person name="Calteau A."/>
            <person name="Vallenet D."/>
            <person name="Casiot C."/>
            <person name="Chane-Woon-Ming B."/>
            <person name="Giloteaux L."/>
            <person name="Barakat M."/>
            <person name="Bonnefoy V."/>
            <person name="Bruneel O."/>
            <person name="Chandler M."/>
            <person name="Cleiss J."/>
            <person name="Duran R."/>
            <person name="Elbaz-Poulichet F."/>
            <person name="Fonknechten N."/>
            <person name="Lauga B."/>
            <person name="Mornico D."/>
            <person name="Ortet P."/>
            <person name="Schaeffer C."/>
            <person name="Siguier P."/>
            <person name="Alexander Thil Smith A."/>
            <person name="Van Dorsselaer A."/>
            <person name="Weissenbach J."/>
            <person name="Medigue C."/>
            <person name="Le Paslier D."/>
        </authorList>
    </citation>
    <scope>NUCLEOTIDE SEQUENCE</scope>
</reference>
<evidence type="ECO:0000259" key="5">
    <source>
        <dbReference type="Pfam" id="PF00962"/>
    </source>
</evidence>
<dbReference type="Pfam" id="PF00962">
    <property type="entry name" value="A_deaminase"/>
    <property type="match status" value="1"/>
</dbReference>
<dbReference type="NCBIfam" id="TIGR01430">
    <property type="entry name" value="aden_deam"/>
    <property type="match status" value="1"/>
</dbReference>
<dbReference type="EC" id="3.5.4.4" evidence="6"/>
<evidence type="ECO:0000256" key="3">
    <source>
        <dbReference type="ARBA" id="ARBA00022801"/>
    </source>
</evidence>
<evidence type="ECO:0000256" key="4">
    <source>
        <dbReference type="ARBA" id="ARBA00022833"/>
    </source>
</evidence>
<dbReference type="AlphaFoldDB" id="E6Q511"/>
<keyword evidence="2" id="KW-0479">Metal-binding</keyword>
<gene>
    <name evidence="6" type="ORF">CARN4_2349</name>
</gene>
<dbReference type="PANTHER" id="PTHR43114">
    <property type="entry name" value="ADENINE DEAMINASE"/>
    <property type="match status" value="1"/>
</dbReference>
<name>E6Q511_9ZZZZ</name>
<dbReference type="GO" id="GO:0019239">
    <property type="term" value="F:deaminase activity"/>
    <property type="evidence" value="ECO:0007669"/>
    <property type="project" value="InterPro"/>
</dbReference>
<evidence type="ECO:0000256" key="1">
    <source>
        <dbReference type="ARBA" id="ARBA00001947"/>
    </source>
</evidence>
<keyword evidence="3 6" id="KW-0378">Hydrolase</keyword>
<dbReference type="GO" id="GO:0046872">
    <property type="term" value="F:metal ion binding"/>
    <property type="evidence" value="ECO:0007669"/>
    <property type="project" value="UniProtKB-KW"/>
</dbReference>
<proteinExistence type="predicted"/>
<keyword evidence="4" id="KW-0862">Zinc</keyword>
<dbReference type="InterPro" id="IPR001365">
    <property type="entry name" value="A_deaminase_dom"/>
</dbReference>
<dbReference type="Gene3D" id="3.20.20.140">
    <property type="entry name" value="Metal-dependent hydrolases"/>
    <property type="match status" value="1"/>
</dbReference>
<dbReference type="InterPro" id="IPR006330">
    <property type="entry name" value="Ado/ade_deaminase"/>
</dbReference>
<dbReference type="PANTHER" id="PTHR43114:SF6">
    <property type="entry name" value="ADENINE DEAMINASE"/>
    <property type="match status" value="1"/>
</dbReference>
<dbReference type="EMBL" id="CABO01000033">
    <property type="protein sequence ID" value="CBI02272.1"/>
    <property type="molecule type" value="Genomic_DNA"/>
</dbReference>
<comment type="caution">
    <text evidence="6">The sequence shown here is derived from an EMBL/GenBank/DDBJ whole genome shotgun (WGS) entry which is preliminary data.</text>
</comment>
<sequence length="351" mass="38203">MLELEPQESLAARIAALPKIHLHCHLEGTLRESTFLELTARDGLPTRYRPGAAPEEEDRSPREPGRVYAFADFPEFLLLFAAVSRALSRPEDYARLAEEFATDALRRGVAYGELFISPSVWHFFHPTLDLQACMAAIHEVFARVERSHGVAFRTIVDLTRNFGASSAMETARFAASATELGVIGIGLGGDEARFPPELFVDAFAFARSEGLHAVVHAGEAAGAESVRSAVEHLRAERIGHGIRAVENPAVIELLREREIAIEVCPTSNLCTGVVRAPEAHPLPELLAAGLQVIIDDDDPALFGAHIDDEYLAVARLVGESALRVCIATAIEASFAPASLKRSLEERLRSTE</sequence>
<dbReference type="SUPFAM" id="SSF51556">
    <property type="entry name" value="Metallo-dependent hydrolases"/>
    <property type="match status" value="1"/>
</dbReference>
<feature type="domain" description="Adenosine deaminase" evidence="5">
    <location>
        <begin position="18"/>
        <end position="347"/>
    </location>
</feature>
<evidence type="ECO:0000256" key="2">
    <source>
        <dbReference type="ARBA" id="ARBA00022723"/>
    </source>
</evidence>